<dbReference type="OrthoDB" id="3181812at2"/>
<dbReference type="PROSITE" id="PS50931">
    <property type="entry name" value="HTH_LYSR"/>
    <property type="match status" value="1"/>
</dbReference>
<accession>A0A3M2L0G7</accession>
<dbReference type="EMBL" id="RFFH01000007">
    <property type="protein sequence ID" value="RMI31219.1"/>
    <property type="molecule type" value="Genomic_DNA"/>
</dbReference>
<comment type="caution">
    <text evidence="6">The sequence shown here is derived from an EMBL/GenBank/DDBJ whole genome shotgun (WGS) entry which is preliminary data.</text>
</comment>
<evidence type="ECO:0000313" key="6">
    <source>
        <dbReference type="EMBL" id="RMI31219.1"/>
    </source>
</evidence>
<dbReference type="PRINTS" id="PR00039">
    <property type="entry name" value="HTHLYSR"/>
</dbReference>
<keyword evidence="2" id="KW-0805">Transcription regulation</keyword>
<dbReference type="SUPFAM" id="SSF46785">
    <property type="entry name" value="Winged helix' DNA-binding domain"/>
    <property type="match status" value="1"/>
</dbReference>
<dbReference type="GO" id="GO:0003677">
    <property type="term" value="F:DNA binding"/>
    <property type="evidence" value="ECO:0007669"/>
    <property type="project" value="UniProtKB-KW"/>
</dbReference>
<name>A0A3M2L0G7_9NOCA</name>
<dbReference type="RefSeq" id="WP_122189170.1">
    <property type="nucleotide sequence ID" value="NZ_RFFH01000007.1"/>
</dbReference>
<gene>
    <name evidence="6" type="ORF">EBN03_17725</name>
</gene>
<dbReference type="InterPro" id="IPR036388">
    <property type="entry name" value="WH-like_DNA-bd_sf"/>
</dbReference>
<dbReference type="Pfam" id="PF03466">
    <property type="entry name" value="LysR_substrate"/>
    <property type="match status" value="1"/>
</dbReference>
<dbReference type="GO" id="GO:0005829">
    <property type="term" value="C:cytosol"/>
    <property type="evidence" value="ECO:0007669"/>
    <property type="project" value="TreeGrafter"/>
</dbReference>
<evidence type="ECO:0000259" key="5">
    <source>
        <dbReference type="PROSITE" id="PS50931"/>
    </source>
</evidence>
<sequence>MELRQLRYFTAIARTGSFSTAAAGEFVVQSALSQQLRKLEDELGVRLFDRTTRSVRLTQAGAQLLPFAERVLSDVGLLAAEADALRGVVRGNIAVGMMECPPLTLDMAVLLRDFHAQHPGVEVALRSGGSDRMLDEVRTARLELAILGLPPKPLPAKLFAHHLLSEDLVGLVHRHDDLPARVAAAELADATFIDFPPGYGLREQVDHCFAGAGVSRRVAFEVVRVEEMVRFAALGLGLAILPRSIAQAAAGRDDGPRMLEITGADLRRSVALVHRHDGPAAPAARAFFDFVMALPQAAGSSSAPT</sequence>
<evidence type="ECO:0000256" key="2">
    <source>
        <dbReference type="ARBA" id="ARBA00023015"/>
    </source>
</evidence>
<dbReference type="AlphaFoldDB" id="A0A3M2L0G7"/>
<comment type="similarity">
    <text evidence="1">Belongs to the LysR transcriptional regulatory family.</text>
</comment>
<keyword evidence="7" id="KW-1185">Reference proteome</keyword>
<evidence type="ECO:0000256" key="4">
    <source>
        <dbReference type="ARBA" id="ARBA00023163"/>
    </source>
</evidence>
<keyword evidence="3" id="KW-0238">DNA-binding</keyword>
<evidence type="ECO:0000256" key="3">
    <source>
        <dbReference type="ARBA" id="ARBA00023125"/>
    </source>
</evidence>
<evidence type="ECO:0000313" key="7">
    <source>
        <dbReference type="Proteomes" id="UP000279275"/>
    </source>
</evidence>
<feature type="domain" description="HTH lysR-type" evidence="5">
    <location>
        <begin position="1"/>
        <end position="58"/>
    </location>
</feature>
<dbReference type="PANTHER" id="PTHR30419">
    <property type="entry name" value="HTH-TYPE TRANSCRIPTIONAL REGULATOR YBHD"/>
    <property type="match status" value="1"/>
</dbReference>
<dbReference type="FunFam" id="1.10.10.10:FF:000001">
    <property type="entry name" value="LysR family transcriptional regulator"/>
    <property type="match status" value="1"/>
</dbReference>
<proteinExistence type="inferred from homology"/>
<dbReference type="InterPro" id="IPR050950">
    <property type="entry name" value="HTH-type_LysR_regulators"/>
</dbReference>
<reference evidence="6 7" key="1">
    <citation type="submission" date="2018-10" db="EMBL/GenBank/DDBJ databases">
        <title>Isolation from cow dung.</title>
        <authorList>
            <person name="Ling L."/>
        </authorList>
    </citation>
    <scope>NUCLEOTIDE SEQUENCE [LARGE SCALE GENOMIC DNA]</scope>
    <source>
        <strain evidence="6 7">NEAU-LL90</strain>
    </source>
</reference>
<dbReference type="Gene3D" id="1.10.10.10">
    <property type="entry name" value="Winged helix-like DNA-binding domain superfamily/Winged helix DNA-binding domain"/>
    <property type="match status" value="1"/>
</dbReference>
<evidence type="ECO:0000256" key="1">
    <source>
        <dbReference type="ARBA" id="ARBA00009437"/>
    </source>
</evidence>
<organism evidence="6 7">
    <name type="scientific">Nocardia stercoris</name>
    <dbReference type="NCBI Taxonomy" id="2483361"/>
    <lineage>
        <taxon>Bacteria</taxon>
        <taxon>Bacillati</taxon>
        <taxon>Actinomycetota</taxon>
        <taxon>Actinomycetes</taxon>
        <taxon>Mycobacteriales</taxon>
        <taxon>Nocardiaceae</taxon>
        <taxon>Nocardia</taxon>
    </lineage>
</organism>
<protein>
    <submittedName>
        <fullName evidence="6">LysR family transcriptional regulator</fullName>
    </submittedName>
</protein>
<dbReference type="Pfam" id="PF00126">
    <property type="entry name" value="HTH_1"/>
    <property type="match status" value="1"/>
</dbReference>
<dbReference type="GO" id="GO:0003700">
    <property type="term" value="F:DNA-binding transcription factor activity"/>
    <property type="evidence" value="ECO:0007669"/>
    <property type="project" value="InterPro"/>
</dbReference>
<dbReference type="Proteomes" id="UP000279275">
    <property type="component" value="Unassembled WGS sequence"/>
</dbReference>
<dbReference type="InterPro" id="IPR000847">
    <property type="entry name" value="LysR_HTH_N"/>
</dbReference>
<dbReference type="SUPFAM" id="SSF53850">
    <property type="entry name" value="Periplasmic binding protein-like II"/>
    <property type="match status" value="1"/>
</dbReference>
<dbReference type="Gene3D" id="3.40.190.290">
    <property type="match status" value="1"/>
</dbReference>
<keyword evidence="4" id="KW-0804">Transcription</keyword>
<dbReference type="InterPro" id="IPR036390">
    <property type="entry name" value="WH_DNA-bd_sf"/>
</dbReference>
<dbReference type="InterPro" id="IPR005119">
    <property type="entry name" value="LysR_subst-bd"/>
</dbReference>